<feature type="transmembrane region" description="Helical" evidence="5">
    <location>
        <begin position="12"/>
        <end position="33"/>
    </location>
</feature>
<proteinExistence type="predicted"/>
<reference evidence="6 7" key="1">
    <citation type="journal article" date="2013" name="ISME J.">
        <title>Comparative genomics of pathogenic lineages of Vibrio nigripulchritudo identifies virulence-associated traits.</title>
        <authorList>
            <person name="Goudenege D."/>
            <person name="Labreuche Y."/>
            <person name="Krin E."/>
            <person name="Ansquer D."/>
            <person name="Mangenot S."/>
            <person name="Calteau A."/>
            <person name="Medigue C."/>
            <person name="Mazel D."/>
            <person name="Polz M.F."/>
            <person name="Le Roux F."/>
        </authorList>
    </citation>
    <scope>NUCLEOTIDE SEQUENCE [LARGE SCALE GENOMIC DNA]</scope>
    <source>
        <strain evidence="6 7">SOn1</strain>
    </source>
</reference>
<accession>A0AAV2VS34</accession>
<dbReference type="GO" id="GO:0016020">
    <property type="term" value="C:membrane"/>
    <property type="evidence" value="ECO:0007669"/>
    <property type="project" value="UniProtKB-SubCell"/>
</dbReference>
<gene>
    <name evidence="6" type="ORF">VIBNISOn1_30190</name>
</gene>
<dbReference type="EMBL" id="CAOF01000120">
    <property type="protein sequence ID" value="CCO47494.1"/>
    <property type="molecule type" value="Genomic_DNA"/>
</dbReference>
<evidence type="ECO:0000313" key="7">
    <source>
        <dbReference type="Proteomes" id="UP000018211"/>
    </source>
</evidence>
<dbReference type="Proteomes" id="UP000018211">
    <property type="component" value="Unassembled WGS sequence"/>
</dbReference>
<evidence type="ECO:0000313" key="6">
    <source>
        <dbReference type="EMBL" id="CCO47494.1"/>
    </source>
</evidence>
<dbReference type="InterPro" id="IPR001129">
    <property type="entry name" value="Membr-assoc_MAPEG"/>
</dbReference>
<keyword evidence="4 5" id="KW-0472">Membrane</keyword>
<comment type="subcellular location">
    <subcellularLocation>
        <location evidence="1">Membrane</location>
    </subcellularLocation>
</comment>
<dbReference type="RefSeq" id="WP_022612288.1">
    <property type="nucleotide sequence ID" value="NZ_LK391965.1"/>
</dbReference>
<dbReference type="Gene3D" id="1.20.120.550">
    <property type="entry name" value="Membrane associated eicosanoid/glutathione metabolism-like domain"/>
    <property type="match status" value="1"/>
</dbReference>
<sequence length="142" mass="16069">MFAELFSQYALSLWGLWLILFTVLVQAIIASVAHRKQSHYVPGIVDSKLSHESFVFRSHRTHQNSLDNVVVFVVPAILGIFAGMYPTTLAIFVWIYAIARLIHMALYYVIATERNPSPRSYFYIIGFIANLGLFIALGINGF</sequence>
<dbReference type="Pfam" id="PF01124">
    <property type="entry name" value="MAPEG"/>
    <property type="match status" value="1"/>
</dbReference>
<evidence type="ECO:0000256" key="1">
    <source>
        <dbReference type="ARBA" id="ARBA00004370"/>
    </source>
</evidence>
<protein>
    <recommendedName>
        <fullName evidence="8">MAPEG family protein</fullName>
    </recommendedName>
</protein>
<evidence type="ECO:0000256" key="4">
    <source>
        <dbReference type="ARBA" id="ARBA00023136"/>
    </source>
</evidence>
<name>A0AAV2VS34_9VIBR</name>
<evidence type="ECO:0000256" key="3">
    <source>
        <dbReference type="ARBA" id="ARBA00022989"/>
    </source>
</evidence>
<dbReference type="InterPro" id="IPR023352">
    <property type="entry name" value="MAPEG-like_dom_sf"/>
</dbReference>
<feature type="transmembrane region" description="Helical" evidence="5">
    <location>
        <begin position="66"/>
        <end position="85"/>
    </location>
</feature>
<keyword evidence="3 5" id="KW-1133">Transmembrane helix</keyword>
<dbReference type="PANTHER" id="PTHR35371:SF1">
    <property type="entry name" value="BLR7753 PROTEIN"/>
    <property type="match status" value="1"/>
</dbReference>
<feature type="transmembrane region" description="Helical" evidence="5">
    <location>
        <begin position="121"/>
        <end position="139"/>
    </location>
</feature>
<evidence type="ECO:0000256" key="5">
    <source>
        <dbReference type="SAM" id="Phobius"/>
    </source>
</evidence>
<evidence type="ECO:0000256" key="2">
    <source>
        <dbReference type="ARBA" id="ARBA00022692"/>
    </source>
</evidence>
<dbReference type="SUPFAM" id="SSF161084">
    <property type="entry name" value="MAPEG domain-like"/>
    <property type="match status" value="1"/>
</dbReference>
<comment type="caution">
    <text evidence="6">The sequence shown here is derived from an EMBL/GenBank/DDBJ whole genome shotgun (WGS) entry which is preliminary data.</text>
</comment>
<evidence type="ECO:0008006" key="8">
    <source>
        <dbReference type="Google" id="ProtNLM"/>
    </source>
</evidence>
<dbReference type="PANTHER" id="PTHR35371">
    <property type="entry name" value="INNER MEMBRANE PROTEIN"/>
    <property type="match status" value="1"/>
</dbReference>
<dbReference type="AlphaFoldDB" id="A0AAV2VS34"/>
<keyword evidence="2 5" id="KW-0812">Transmembrane</keyword>
<organism evidence="6 7">
    <name type="scientific">Vibrio nigripulchritudo SOn1</name>
    <dbReference type="NCBI Taxonomy" id="1238450"/>
    <lineage>
        <taxon>Bacteria</taxon>
        <taxon>Pseudomonadati</taxon>
        <taxon>Pseudomonadota</taxon>
        <taxon>Gammaproteobacteria</taxon>
        <taxon>Vibrionales</taxon>
        <taxon>Vibrionaceae</taxon>
        <taxon>Vibrio</taxon>
    </lineage>
</organism>
<feature type="transmembrane region" description="Helical" evidence="5">
    <location>
        <begin position="91"/>
        <end position="109"/>
    </location>
</feature>